<name>A0A6C0BXP8_9ZZZZ</name>
<keyword evidence="1" id="KW-1133">Transmembrane helix</keyword>
<keyword evidence="1" id="KW-0812">Transmembrane</keyword>
<organism evidence="2">
    <name type="scientific">viral metagenome</name>
    <dbReference type="NCBI Taxonomy" id="1070528"/>
    <lineage>
        <taxon>unclassified sequences</taxon>
        <taxon>metagenomes</taxon>
        <taxon>organismal metagenomes</taxon>
    </lineage>
</organism>
<reference evidence="2" key="1">
    <citation type="journal article" date="2020" name="Nature">
        <title>Giant virus diversity and host interactions through global metagenomics.</title>
        <authorList>
            <person name="Schulz F."/>
            <person name="Roux S."/>
            <person name="Paez-Espino D."/>
            <person name="Jungbluth S."/>
            <person name="Walsh D.A."/>
            <person name="Denef V.J."/>
            <person name="McMahon K.D."/>
            <person name="Konstantinidis K.T."/>
            <person name="Eloe-Fadrosh E.A."/>
            <person name="Kyrpides N.C."/>
            <person name="Woyke T."/>
        </authorList>
    </citation>
    <scope>NUCLEOTIDE SEQUENCE</scope>
    <source>
        <strain evidence="2">GVMAG-M-3300020166-5</strain>
    </source>
</reference>
<evidence type="ECO:0000256" key="1">
    <source>
        <dbReference type="SAM" id="Phobius"/>
    </source>
</evidence>
<evidence type="ECO:0008006" key="3">
    <source>
        <dbReference type="Google" id="ProtNLM"/>
    </source>
</evidence>
<dbReference type="PROSITE" id="PS51257">
    <property type="entry name" value="PROKAR_LIPOPROTEIN"/>
    <property type="match status" value="1"/>
</dbReference>
<keyword evidence="1" id="KW-0472">Membrane</keyword>
<evidence type="ECO:0000313" key="2">
    <source>
        <dbReference type="EMBL" id="QHS96996.1"/>
    </source>
</evidence>
<dbReference type="EMBL" id="MN739283">
    <property type="protein sequence ID" value="QHS96996.1"/>
    <property type="molecule type" value="Genomic_DNA"/>
</dbReference>
<feature type="transmembrane region" description="Helical" evidence="1">
    <location>
        <begin position="6"/>
        <end position="27"/>
    </location>
</feature>
<proteinExistence type="predicted"/>
<protein>
    <recommendedName>
        <fullName evidence="3">Lipoprotein</fullName>
    </recommendedName>
</protein>
<sequence length="75" mass="8873">MEYYKMFAIFFGVVFTGCIFSYGALYFRKNGYSHFYKILKEDEARLRNILRGNKKSDSDSELEIVVESEDENHIV</sequence>
<dbReference type="AlphaFoldDB" id="A0A6C0BXP8"/>
<accession>A0A6C0BXP8</accession>